<keyword evidence="6 8" id="KW-1133">Transmembrane helix</keyword>
<feature type="transmembrane region" description="Helical" evidence="8">
    <location>
        <begin position="104"/>
        <end position="121"/>
    </location>
</feature>
<keyword evidence="3 10" id="KW-0328">Glycosyltransferase</keyword>
<reference evidence="10 11" key="1">
    <citation type="submission" date="2020-08" db="EMBL/GenBank/DDBJ databases">
        <title>Genomic Encyclopedia of Type Strains, Phase IV (KMG-IV): sequencing the most valuable type-strain genomes for metagenomic binning, comparative biology and taxonomic classification.</title>
        <authorList>
            <person name="Goeker M."/>
        </authorList>
    </citation>
    <scope>NUCLEOTIDE SEQUENCE [LARGE SCALE GENOMIC DNA]</scope>
    <source>
        <strain evidence="10 11">DSM 25897</strain>
    </source>
</reference>
<keyword evidence="4 10" id="KW-0808">Transferase</keyword>
<dbReference type="Pfam" id="PF13231">
    <property type="entry name" value="PMT_2"/>
    <property type="match status" value="1"/>
</dbReference>
<evidence type="ECO:0000256" key="8">
    <source>
        <dbReference type="SAM" id="Phobius"/>
    </source>
</evidence>
<evidence type="ECO:0000256" key="5">
    <source>
        <dbReference type="ARBA" id="ARBA00022692"/>
    </source>
</evidence>
<sequence>MAHSFRPIECIARSRRPAPSGRQALLWLLAMLCLLGFAFQGTRPLWESDEGRYTAVALQMLDSGDFLVPRLNDHHEHYTKPPLTYWIIAASVAAFGRNAWAVRLPYALAFVLTGLLVYALGRHFVPERPWLPALLWGSSLLAVLAANVVSTDGFLVLFETLAVLAWLRSREAARPLRWQLLMGLAFGLAFLTKGPPGLLPLLPMAVWTLAVEGRQGLRHLFPPAALPVFAVTGLGWFVWIVVQRPVLLGYFLGYELFDRVFTPVHDRNAQWYGAAKVYLPVLFLAVFPWGLVDLGWLRTLRMAWRPSAWRRWLAEDRDRAFLLLWTLLPLCVFFVARSRLFLYVLPLAVPISLLLARRFAPSIAPAREPFWRIALPVWVLLVLLVKAASTQIPSHKDARAEAERLLAGVRPPDRILFVGMPAHYGLRLYAGVPVEQVDRRPTPGAAGFDPREELCRDLRAHPDALLVVSSTPGAPDPQRACPDIALAEHSPGIWQPVPAGAATTGIALPAVGH</sequence>
<keyword evidence="7 8" id="KW-0472">Membrane</keyword>
<dbReference type="InterPro" id="IPR038731">
    <property type="entry name" value="RgtA/B/C-like"/>
</dbReference>
<gene>
    <name evidence="10" type="ORF">HNQ58_001674</name>
</gene>
<dbReference type="InterPro" id="IPR050297">
    <property type="entry name" value="LipidA_mod_glycosyltrf_83"/>
</dbReference>
<protein>
    <submittedName>
        <fullName evidence="10">4-amino-4-deoxy-L-arabinose transferase</fullName>
        <ecNumber evidence="10">2.4.2.43</ecNumber>
    </submittedName>
</protein>
<dbReference type="AlphaFoldDB" id="A0A7W8DEJ0"/>
<name>A0A7W8DEJ0_9GAMM</name>
<comment type="subcellular location">
    <subcellularLocation>
        <location evidence="1">Cell membrane</location>
        <topology evidence="1">Multi-pass membrane protein</topology>
    </subcellularLocation>
</comment>
<dbReference type="EMBL" id="JACHHX010000010">
    <property type="protein sequence ID" value="MBB5015766.1"/>
    <property type="molecule type" value="Genomic_DNA"/>
</dbReference>
<keyword evidence="2" id="KW-1003">Cell membrane</keyword>
<accession>A0A7W8DEJ0</accession>
<feature type="transmembrane region" description="Helical" evidence="8">
    <location>
        <begin position="277"/>
        <end position="297"/>
    </location>
</feature>
<proteinExistence type="predicted"/>
<keyword evidence="11" id="KW-1185">Reference proteome</keyword>
<feature type="domain" description="Glycosyltransferase RgtA/B/C/D-like" evidence="9">
    <location>
        <begin position="80"/>
        <end position="226"/>
    </location>
</feature>
<evidence type="ECO:0000256" key="3">
    <source>
        <dbReference type="ARBA" id="ARBA00022676"/>
    </source>
</evidence>
<organism evidence="10 11">
    <name type="scientific">Rehaibacterium terrae</name>
    <dbReference type="NCBI Taxonomy" id="1341696"/>
    <lineage>
        <taxon>Bacteria</taxon>
        <taxon>Pseudomonadati</taxon>
        <taxon>Pseudomonadota</taxon>
        <taxon>Gammaproteobacteria</taxon>
        <taxon>Lysobacterales</taxon>
        <taxon>Lysobacteraceae</taxon>
        <taxon>Rehaibacterium</taxon>
    </lineage>
</organism>
<evidence type="ECO:0000313" key="10">
    <source>
        <dbReference type="EMBL" id="MBB5015766.1"/>
    </source>
</evidence>
<feature type="transmembrane region" description="Helical" evidence="8">
    <location>
        <begin position="318"/>
        <end position="335"/>
    </location>
</feature>
<evidence type="ECO:0000256" key="6">
    <source>
        <dbReference type="ARBA" id="ARBA00022989"/>
    </source>
</evidence>
<dbReference type="PANTHER" id="PTHR33908:SF3">
    <property type="entry name" value="UNDECAPRENYL PHOSPHATE-ALPHA-4-AMINO-4-DEOXY-L-ARABINOSE ARABINOSYL TRANSFERASE"/>
    <property type="match status" value="1"/>
</dbReference>
<feature type="transmembrane region" description="Helical" evidence="8">
    <location>
        <begin position="220"/>
        <end position="242"/>
    </location>
</feature>
<evidence type="ECO:0000256" key="7">
    <source>
        <dbReference type="ARBA" id="ARBA00023136"/>
    </source>
</evidence>
<dbReference type="EC" id="2.4.2.43" evidence="10"/>
<evidence type="ECO:0000256" key="4">
    <source>
        <dbReference type="ARBA" id="ARBA00022679"/>
    </source>
</evidence>
<dbReference type="GO" id="GO:0005886">
    <property type="term" value="C:plasma membrane"/>
    <property type="evidence" value="ECO:0007669"/>
    <property type="project" value="UniProtKB-SubCell"/>
</dbReference>
<feature type="transmembrane region" description="Helical" evidence="8">
    <location>
        <begin position="178"/>
        <end position="199"/>
    </location>
</feature>
<dbReference type="GO" id="GO:0103015">
    <property type="term" value="F:4-amino-4-deoxy-L-arabinose transferase activity"/>
    <property type="evidence" value="ECO:0007669"/>
    <property type="project" value="UniProtKB-EC"/>
</dbReference>
<evidence type="ECO:0000313" key="11">
    <source>
        <dbReference type="Proteomes" id="UP000519004"/>
    </source>
</evidence>
<dbReference type="GO" id="GO:0010041">
    <property type="term" value="P:response to iron(III) ion"/>
    <property type="evidence" value="ECO:0007669"/>
    <property type="project" value="TreeGrafter"/>
</dbReference>
<dbReference type="PANTHER" id="PTHR33908">
    <property type="entry name" value="MANNOSYLTRANSFERASE YKCB-RELATED"/>
    <property type="match status" value="1"/>
</dbReference>
<comment type="caution">
    <text evidence="10">The sequence shown here is derived from an EMBL/GenBank/DDBJ whole genome shotgun (WGS) entry which is preliminary data.</text>
</comment>
<dbReference type="GO" id="GO:0009103">
    <property type="term" value="P:lipopolysaccharide biosynthetic process"/>
    <property type="evidence" value="ECO:0007669"/>
    <property type="project" value="TreeGrafter"/>
</dbReference>
<evidence type="ECO:0000256" key="1">
    <source>
        <dbReference type="ARBA" id="ARBA00004651"/>
    </source>
</evidence>
<feature type="transmembrane region" description="Helical" evidence="8">
    <location>
        <begin position="133"/>
        <end position="158"/>
    </location>
</feature>
<keyword evidence="5 8" id="KW-0812">Transmembrane</keyword>
<evidence type="ECO:0000259" key="9">
    <source>
        <dbReference type="Pfam" id="PF13231"/>
    </source>
</evidence>
<dbReference type="Proteomes" id="UP000519004">
    <property type="component" value="Unassembled WGS sequence"/>
</dbReference>
<dbReference type="RefSeq" id="WP_183948436.1">
    <property type="nucleotide sequence ID" value="NZ_JACHHX010000010.1"/>
</dbReference>
<evidence type="ECO:0000256" key="2">
    <source>
        <dbReference type="ARBA" id="ARBA00022475"/>
    </source>
</evidence>